<name>A0A7C9LLK4_9DEIO</name>
<evidence type="ECO:0000259" key="1">
    <source>
        <dbReference type="SMART" id="SM00943"/>
    </source>
</evidence>
<protein>
    <recommendedName>
        <fullName evidence="1">DNA primase/polymerase bifunctional N-terminal domain-containing protein</fullName>
    </recommendedName>
</protein>
<sequence length="422" mass="45526">MRRPPPTPRRRSLPGRDLMDEALEARAAGLSVMPVNAGGLYDKRPHLVLMETGHRRPKEGVPGRWVPAWQPLMDTPATDDMIAVWFRRPLGKGLAFVTGRCSERIVIDLDGPAGDALRILWNIQPHVRTGSGGWHLHLPAPAWRVPTLNGKSARALGQAYPGLDIRGDGGYAILPPTVSCAGPYSWARPLAELDDLAVLPLPARVMLGLIEPVTRPSSIPKLSPRPPVISTPLRSADWAPAIDEAVQRAHAGLGRNATGFWLACRLRDLGGRVEDVKAIAFDRRVPPHNTKGEPEPYTAREWAASVDSAFTQPAWNPPPKPAPVSVMERLTRLWPTLGDGERALAVACIVASRGVSATTLAELSSLGVSADAVAQAARTVAVQRQLGLFPPGLTALANRLLPAWQGVDGRTTIGHTEPHQRD</sequence>
<dbReference type="SUPFAM" id="SSF56747">
    <property type="entry name" value="Prim-pol domain"/>
    <property type="match status" value="1"/>
</dbReference>
<accession>A0A7C9LLK4</accession>
<dbReference type="Pfam" id="PF09250">
    <property type="entry name" value="Prim-Pol"/>
    <property type="match status" value="1"/>
</dbReference>
<dbReference type="Proteomes" id="UP000483286">
    <property type="component" value="Unassembled WGS sequence"/>
</dbReference>
<dbReference type="AlphaFoldDB" id="A0A7C9LLK4"/>
<organism evidence="2 3">
    <name type="scientific">Deinococcus arboris</name>
    <dbReference type="NCBI Taxonomy" id="2682977"/>
    <lineage>
        <taxon>Bacteria</taxon>
        <taxon>Thermotogati</taxon>
        <taxon>Deinococcota</taxon>
        <taxon>Deinococci</taxon>
        <taxon>Deinococcales</taxon>
        <taxon>Deinococcaceae</taxon>
        <taxon>Deinococcus</taxon>
    </lineage>
</organism>
<evidence type="ECO:0000313" key="2">
    <source>
        <dbReference type="EMBL" id="MVN87558.1"/>
    </source>
</evidence>
<gene>
    <name evidence="2" type="ORF">GO986_12355</name>
</gene>
<feature type="domain" description="DNA primase/polymerase bifunctional N-terminal" evidence="1">
    <location>
        <begin position="22"/>
        <end position="205"/>
    </location>
</feature>
<dbReference type="SMART" id="SM00943">
    <property type="entry name" value="Prim-Pol"/>
    <property type="match status" value="1"/>
</dbReference>
<comment type="caution">
    <text evidence="2">The sequence shown here is derived from an EMBL/GenBank/DDBJ whole genome shotgun (WGS) entry which is preliminary data.</text>
</comment>
<dbReference type="EMBL" id="WQLB01000015">
    <property type="protein sequence ID" value="MVN87558.1"/>
    <property type="molecule type" value="Genomic_DNA"/>
</dbReference>
<reference evidence="2 3" key="1">
    <citation type="submission" date="2019-12" db="EMBL/GenBank/DDBJ databases">
        <title>Deinococcus sp. HMF7620 Genome sequencing and assembly.</title>
        <authorList>
            <person name="Kang H."/>
            <person name="Kim H."/>
            <person name="Joh K."/>
        </authorList>
    </citation>
    <scope>NUCLEOTIDE SEQUENCE [LARGE SCALE GENOMIC DNA]</scope>
    <source>
        <strain evidence="2 3">HMF7620</strain>
    </source>
</reference>
<dbReference type="InterPro" id="IPR015330">
    <property type="entry name" value="DNA_primase/pol_bifunc_N"/>
</dbReference>
<proteinExistence type="predicted"/>
<keyword evidence="3" id="KW-1185">Reference proteome</keyword>
<evidence type="ECO:0000313" key="3">
    <source>
        <dbReference type="Proteomes" id="UP000483286"/>
    </source>
</evidence>